<evidence type="ECO:0000259" key="6">
    <source>
        <dbReference type="Pfam" id="PF07298"/>
    </source>
</evidence>
<evidence type="ECO:0000256" key="5">
    <source>
        <dbReference type="SAM" id="Phobius"/>
    </source>
</evidence>
<feature type="domain" description="NnrU" evidence="6">
    <location>
        <begin position="4"/>
        <end position="184"/>
    </location>
</feature>
<evidence type="ECO:0000313" key="8">
    <source>
        <dbReference type="Proteomes" id="UP000594034"/>
    </source>
</evidence>
<evidence type="ECO:0000256" key="2">
    <source>
        <dbReference type="ARBA" id="ARBA00022692"/>
    </source>
</evidence>
<dbReference type="KEGG" id="asim:FE240_15435"/>
<dbReference type="RefSeq" id="WP_193002231.1">
    <property type="nucleotide sequence ID" value="NZ_CP040449.1"/>
</dbReference>
<feature type="transmembrane region" description="Helical" evidence="5">
    <location>
        <begin position="124"/>
        <end position="142"/>
    </location>
</feature>
<feature type="transmembrane region" description="Helical" evidence="5">
    <location>
        <begin position="162"/>
        <end position="181"/>
    </location>
</feature>
<evidence type="ECO:0000313" key="7">
    <source>
        <dbReference type="EMBL" id="QFI55957.1"/>
    </source>
</evidence>
<comment type="subcellular location">
    <subcellularLocation>
        <location evidence="1">Membrane</location>
        <topology evidence="1">Multi-pass membrane protein</topology>
    </subcellularLocation>
</comment>
<keyword evidence="3 5" id="KW-1133">Transmembrane helix</keyword>
<name>A0A5J6X0U0_9GAMM</name>
<feature type="transmembrane region" description="Helical" evidence="5">
    <location>
        <begin position="70"/>
        <end position="92"/>
    </location>
</feature>
<keyword evidence="2 5" id="KW-0812">Transmembrane</keyword>
<dbReference type="AlphaFoldDB" id="A0A5J6X0U0"/>
<organism evidence="7 8">
    <name type="scientific">Aeromonas simiae</name>
    <dbReference type="NCBI Taxonomy" id="218936"/>
    <lineage>
        <taxon>Bacteria</taxon>
        <taxon>Pseudomonadati</taxon>
        <taxon>Pseudomonadota</taxon>
        <taxon>Gammaproteobacteria</taxon>
        <taxon>Aeromonadales</taxon>
        <taxon>Aeromonadaceae</taxon>
        <taxon>Aeromonas</taxon>
    </lineage>
</organism>
<dbReference type="Proteomes" id="UP000594034">
    <property type="component" value="Chromosome"/>
</dbReference>
<keyword evidence="4 5" id="KW-0472">Membrane</keyword>
<dbReference type="EMBL" id="CP040449">
    <property type="protein sequence ID" value="QFI55957.1"/>
    <property type="molecule type" value="Genomic_DNA"/>
</dbReference>
<evidence type="ECO:0000256" key="3">
    <source>
        <dbReference type="ARBA" id="ARBA00022989"/>
    </source>
</evidence>
<protein>
    <recommendedName>
        <fullName evidence="6">NnrU domain-containing protein</fullName>
    </recommendedName>
</protein>
<proteinExistence type="predicted"/>
<accession>A0A5J6X0U0</accession>
<sequence length="189" mass="20950">MLLLTLGLLLFALLHLSPNLWPAPRAMLCKRLGESRYKGLFSLGVLFACALIFAGWRASAPLPLYTPPPWGWPAAMGMLPLGIWLICGSFGPTHLRQWLRHPQLLGVLLWAMAHLLVNHEGRALLLFGTLALWSLLTLVLILRRDGWHSPPSRADWRADLVSLVTAILLVSGLLLGGHQWLTGMALQLH</sequence>
<evidence type="ECO:0000256" key="4">
    <source>
        <dbReference type="ARBA" id="ARBA00023136"/>
    </source>
</evidence>
<dbReference type="InterPro" id="IPR009915">
    <property type="entry name" value="NnrU_dom"/>
</dbReference>
<reference evidence="7 8" key="1">
    <citation type="submission" date="2019-05" db="EMBL/GenBank/DDBJ databases">
        <title>OXA-830, a novel chromosomally encoded expanded-spectrum class D beta-lactamase in Aeromonas simiae.</title>
        <authorList>
            <person name="Zhou W."/>
            <person name="Chen Q."/>
        </authorList>
    </citation>
    <scope>NUCLEOTIDE SEQUENCE [LARGE SCALE GENOMIC DNA]</scope>
    <source>
        <strain evidence="7 8">A6</strain>
    </source>
</reference>
<keyword evidence="8" id="KW-1185">Reference proteome</keyword>
<feature type="transmembrane region" description="Helical" evidence="5">
    <location>
        <begin position="98"/>
        <end position="117"/>
    </location>
</feature>
<feature type="transmembrane region" description="Helical" evidence="5">
    <location>
        <begin position="38"/>
        <end position="58"/>
    </location>
</feature>
<gene>
    <name evidence="7" type="ORF">FE240_15435</name>
</gene>
<evidence type="ECO:0000256" key="1">
    <source>
        <dbReference type="ARBA" id="ARBA00004141"/>
    </source>
</evidence>
<dbReference type="GO" id="GO:0016020">
    <property type="term" value="C:membrane"/>
    <property type="evidence" value="ECO:0007669"/>
    <property type="project" value="UniProtKB-SubCell"/>
</dbReference>
<dbReference type="Pfam" id="PF07298">
    <property type="entry name" value="NnrU"/>
    <property type="match status" value="1"/>
</dbReference>